<keyword evidence="8" id="KW-1185">Reference proteome</keyword>
<accession>A0A220UEA2</accession>
<dbReference type="KEGG" id="brv:CFK39_10865"/>
<proteinExistence type="inferred from homology"/>
<evidence type="ECO:0000256" key="3">
    <source>
        <dbReference type="ARBA" id="ARBA00022448"/>
    </source>
</evidence>
<comment type="similarity">
    <text evidence="2">Belongs to the bacterial solute-binding protein 5 family.</text>
</comment>
<reference evidence="8" key="1">
    <citation type="submission" date="2017-07" db="EMBL/GenBank/DDBJ databases">
        <title>Brachybacterium sp. VR2415.</title>
        <authorList>
            <person name="Tak E.J."/>
            <person name="Bae J.-W."/>
        </authorList>
    </citation>
    <scope>NUCLEOTIDE SEQUENCE [LARGE SCALE GENOMIC DNA]</scope>
    <source>
        <strain evidence="8">VR2415</strain>
    </source>
</reference>
<dbReference type="Gene3D" id="3.10.105.10">
    <property type="entry name" value="Dipeptide-binding Protein, Domain 3"/>
    <property type="match status" value="1"/>
</dbReference>
<name>A0A220UEA2_9MICO</name>
<dbReference type="InterPro" id="IPR030678">
    <property type="entry name" value="Peptide/Ni-bd"/>
</dbReference>
<dbReference type="PIRSF" id="PIRSF002741">
    <property type="entry name" value="MppA"/>
    <property type="match status" value="1"/>
</dbReference>
<dbReference type="InterPro" id="IPR000914">
    <property type="entry name" value="SBP_5_dom"/>
</dbReference>
<evidence type="ECO:0000256" key="4">
    <source>
        <dbReference type="ARBA" id="ARBA00022729"/>
    </source>
</evidence>
<dbReference type="Pfam" id="PF00496">
    <property type="entry name" value="SBP_bac_5"/>
    <property type="match status" value="1"/>
</dbReference>
<dbReference type="GO" id="GO:0042597">
    <property type="term" value="C:periplasmic space"/>
    <property type="evidence" value="ECO:0007669"/>
    <property type="project" value="UniProtKB-ARBA"/>
</dbReference>
<feature type="domain" description="Solute-binding protein family 5" evidence="6">
    <location>
        <begin position="87"/>
        <end position="441"/>
    </location>
</feature>
<feature type="chain" id="PRO_5039470888" evidence="5">
    <location>
        <begin position="22"/>
        <end position="532"/>
    </location>
</feature>
<evidence type="ECO:0000256" key="5">
    <source>
        <dbReference type="SAM" id="SignalP"/>
    </source>
</evidence>
<dbReference type="GO" id="GO:0015833">
    <property type="term" value="P:peptide transport"/>
    <property type="evidence" value="ECO:0007669"/>
    <property type="project" value="TreeGrafter"/>
</dbReference>
<dbReference type="AlphaFoldDB" id="A0A220UEA2"/>
<feature type="signal peptide" evidence="5">
    <location>
        <begin position="1"/>
        <end position="21"/>
    </location>
</feature>
<keyword evidence="3" id="KW-0813">Transport</keyword>
<comment type="subcellular location">
    <subcellularLocation>
        <location evidence="1">Cell envelope</location>
    </subcellularLocation>
</comment>
<dbReference type="OrthoDB" id="9046151at2"/>
<dbReference type="GO" id="GO:0043190">
    <property type="term" value="C:ATP-binding cassette (ABC) transporter complex"/>
    <property type="evidence" value="ECO:0007669"/>
    <property type="project" value="InterPro"/>
</dbReference>
<evidence type="ECO:0000313" key="7">
    <source>
        <dbReference type="EMBL" id="ASK66236.1"/>
    </source>
</evidence>
<dbReference type="RefSeq" id="WP_089065477.1">
    <property type="nucleotide sequence ID" value="NZ_CP022316.1"/>
</dbReference>
<dbReference type="PROSITE" id="PS51257">
    <property type="entry name" value="PROKAR_LIPOPROTEIN"/>
    <property type="match status" value="1"/>
</dbReference>
<protein>
    <submittedName>
        <fullName evidence="7">ABC transporter substrate-binding protein</fullName>
    </submittedName>
</protein>
<dbReference type="CDD" id="cd08512">
    <property type="entry name" value="PBP2_NikA_DppA_OppA_like_7"/>
    <property type="match status" value="1"/>
</dbReference>
<dbReference type="GO" id="GO:1904680">
    <property type="term" value="F:peptide transmembrane transporter activity"/>
    <property type="evidence" value="ECO:0007669"/>
    <property type="project" value="TreeGrafter"/>
</dbReference>
<keyword evidence="4 5" id="KW-0732">Signal</keyword>
<dbReference type="GO" id="GO:0030313">
    <property type="term" value="C:cell envelope"/>
    <property type="evidence" value="ECO:0007669"/>
    <property type="project" value="UniProtKB-SubCell"/>
</dbReference>
<dbReference type="SUPFAM" id="SSF53850">
    <property type="entry name" value="Periplasmic binding protein-like II"/>
    <property type="match status" value="1"/>
</dbReference>
<sequence>MLRTSRRTVIALGLGASLALAGCSGGNSSNNTSGGGGEGAGGGTLVIDTAFSLETGDPGRNYVPTGNMMLHAIYDTLLTFEGSAEDEPIPSLATVEQNEDATAFTFTLVEGRTFSDGAPVTADDVVFSLTRVQGITESKANFLMNGISVEKVDDTTVTLTTDGPSLELPAIVTNPALSILNSAAVKENGGTTGEDDAAEDFLGSTSAGSGPYMLDSMDITSRAVLVPNPEYNGEYAPSFDRIVIRNVTESATQLINLQGGDSNLAVDLNGDQVAGLGEGFTVSSSPSAQTIFLLVNQNEEVGKVTANPKFAEAVRYALNYEELLQLAGEGSEQATGVIPPMFLGALDSGVTPDPERAKKALEDSGYDGETISLQFPSDNPVGGVEFTPVAERVQAQLKGIGLAVDLAPAPFATEIEPYVNGTEAFSMWYWGPDFADSSSFLPFGPGEKVGLRAGWEAEDDPEIAELVTAAQDATSVEEREQAMSEYATAMQEEGPFVPLIVPGLNLASDTSVTNVQNNTNWTLDIPLIQPAG</sequence>
<evidence type="ECO:0000313" key="8">
    <source>
        <dbReference type="Proteomes" id="UP000198398"/>
    </source>
</evidence>
<dbReference type="InterPro" id="IPR039424">
    <property type="entry name" value="SBP_5"/>
</dbReference>
<evidence type="ECO:0000259" key="6">
    <source>
        <dbReference type="Pfam" id="PF00496"/>
    </source>
</evidence>
<dbReference type="Proteomes" id="UP000198398">
    <property type="component" value="Chromosome"/>
</dbReference>
<evidence type="ECO:0000256" key="2">
    <source>
        <dbReference type="ARBA" id="ARBA00005695"/>
    </source>
</evidence>
<dbReference type="PANTHER" id="PTHR30290">
    <property type="entry name" value="PERIPLASMIC BINDING COMPONENT OF ABC TRANSPORTER"/>
    <property type="match status" value="1"/>
</dbReference>
<organism evidence="7 8">
    <name type="scientific">Brachybacterium avium</name>
    <dbReference type="NCBI Taxonomy" id="2017485"/>
    <lineage>
        <taxon>Bacteria</taxon>
        <taxon>Bacillati</taxon>
        <taxon>Actinomycetota</taxon>
        <taxon>Actinomycetes</taxon>
        <taxon>Micrococcales</taxon>
        <taxon>Dermabacteraceae</taxon>
        <taxon>Brachybacterium</taxon>
    </lineage>
</organism>
<dbReference type="EMBL" id="CP022316">
    <property type="protein sequence ID" value="ASK66236.1"/>
    <property type="molecule type" value="Genomic_DNA"/>
</dbReference>
<dbReference type="Gene3D" id="3.40.190.10">
    <property type="entry name" value="Periplasmic binding protein-like II"/>
    <property type="match status" value="1"/>
</dbReference>
<dbReference type="PANTHER" id="PTHR30290:SF10">
    <property type="entry name" value="PERIPLASMIC OLIGOPEPTIDE-BINDING PROTEIN-RELATED"/>
    <property type="match status" value="1"/>
</dbReference>
<gene>
    <name evidence="7" type="ORF">CFK39_10865</name>
</gene>
<evidence type="ECO:0000256" key="1">
    <source>
        <dbReference type="ARBA" id="ARBA00004196"/>
    </source>
</evidence>